<dbReference type="PANTHER" id="PTHR38431:SF1">
    <property type="entry name" value="BLL2305 PROTEIN"/>
    <property type="match status" value="1"/>
</dbReference>
<dbReference type="KEGG" id="sdyn:Mal52_33080"/>
<sequence>MTAKPSNRNRVRQLRTAAGLTQAELGQLAAISRTAVTAIEGERLVPSVSAALALALALETTVEVLFGPKDASEQSPTWAWEPQTTKQSYWQAEVGGRHWLYPAETAPMYTLLPDGSGASEVSTTAGSQRLLSKTLVIACCDPAAGLLASEFAQATGQRMLILSHSSREALKLLQEGKVHLAGLHLSTADESEGNAQVVREVLGSDYQLLRIARWQEGIAVASSSRIKSVRGALRSKLRWVGREPGSGARQCLDRLLGNRSGPRRVAHNHRGVADAVHSGWADAGVCVELTSSEAGLVFLPVQLEAYDLCIPNAFINDPRIQALLKVVRSKNYRRLLDSLPGYEASTTGELSAC</sequence>
<reference evidence="2 3" key="1">
    <citation type="submission" date="2019-02" db="EMBL/GenBank/DDBJ databases">
        <title>Deep-cultivation of Planctomycetes and their phenomic and genomic characterization uncovers novel biology.</title>
        <authorList>
            <person name="Wiegand S."/>
            <person name="Jogler M."/>
            <person name="Boedeker C."/>
            <person name="Pinto D."/>
            <person name="Vollmers J."/>
            <person name="Rivas-Marin E."/>
            <person name="Kohn T."/>
            <person name="Peeters S.H."/>
            <person name="Heuer A."/>
            <person name="Rast P."/>
            <person name="Oberbeckmann S."/>
            <person name="Bunk B."/>
            <person name="Jeske O."/>
            <person name="Meyerdierks A."/>
            <person name="Storesund J.E."/>
            <person name="Kallscheuer N."/>
            <person name="Luecker S."/>
            <person name="Lage O.M."/>
            <person name="Pohl T."/>
            <person name="Merkel B.J."/>
            <person name="Hornburger P."/>
            <person name="Mueller R.-W."/>
            <person name="Bruemmer F."/>
            <person name="Labrenz M."/>
            <person name="Spormann A.M."/>
            <person name="Op den Camp H."/>
            <person name="Overmann J."/>
            <person name="Amann R."/>
            <person name="Jetten M.S.M."/>
            <person name="Mascher T."/>
            <person name="Medema M.H."/>
            <person name="Devos D.P."/>
            <person name="Kaster A.-K."/>
            <person name="Ovreas L."/>
            <person name="Rohde M."/>
            <person name="Galperin M.Y."/>
            <person name="Jogler C."/>
        </authorList>
    </citation>
    <scope>NUCLEOTIDE SEQUENCE [LARGE SCALE GENOMIC DNA]</scope>
    <source>
        <strain evidence="2 3">Mal52</strain>
    </source>
</reference>
<protein>
    <submittedName>
        <fullName evidence="2">PBP superfamily domain protein</fullName>
    </submittedName>
</protein>
<dbReference type="CDD" id="cd00093">
    <property type="entry name" value="HTH_XRE"/>
    <property type="match status" value="1"/>
</dbReference>
<dbReference type="SUPFAM" id="SSF47413">
    <property type="entry name" value="lambda repressor-like DNA-binding domains"/>
    <property type="match status" value="1"/>
</dbReference>
<dbReference type="GO" id="GO:0003677">
    <property type="term" value="F:DNA binding"/>
    <property type="evidence" value="ECO:0007669"/>
    <property type="project" value="InterPro"/>
</dbReference>
<dbReference type="Proteomes" id="UP000319383">
    <property type="component" value="Chromosome"/>
</dbReference>
<dbReference type="InterPro" id="IPR010982">
    <property type="entry name" value="Lambda_DNA-bd_dom_sf"/>
</dbReference>
<gene>
    <name evidence="2" type="ORF">Mal52_33080</name>
</gene>
<evidence type="ECO:0000313" key="2">
    <source>
        <dbReference type="EMBL" id="QDU44822.1"/>
    </source>
</evidence>
<dbReference type="Pfam" id="PF13560">
    <property type="entry name" value="HTH_31"/>
    <property type="match status" value="1"/>
</dbReference>
<evidence type="ECO:0000313" key="3">
    <source>
        <dbReference type="Proteomes" id="UP000319383"/>
    </source>
</evidence>
<accession>A0A517ZQP7</accession>
<dbReference type="InterPro" id="IPR001387">
    <property type="entry name" value="Cro/C1-type_HTH"/>
</dbReference>
<keyword evidence="3" id="KW-1185">Reference proteome</keyword>
<dbReference type="EMBL" id="CP036276">
    <property type="protein sequence ID" value="QDU44822.1"/>
    <property type="molecule type" value="Genomic_DNA"/>
</dbReference>
<dbReference type="PANTHER" id="PTHR38431">
    <property type="entry name" value="BLL2305 PROTEIN"/>
    <property type="match status" value="1"/>
</dbReference>
<dbReference type="PROSITE" id="PS50943">
    <property type="entry name" value="HTH_CROC1"/>
    <property type="match status" value="1"/>
</dbReference>
<feature type="domain" description="HTH cro/C1-type" evidence="1">
    <location>
        <begin position="11"/>
        <end position="65"/>
    </location>
</feature>
<dbReference type="Pfam" id="PF12727">
    <property type="entry name" value="PBP_like"/>
    <property type="match status" value="1"/>
</dbReference>
<organism evidence="2 3">
    <name type="scientific">Symmachiella dynata</name>
    <dbReference type="NCBI Taxonomy" id="2527995"/>
    <lineage>
        <taxon>Bacteria</taxon>
        <taxon>Pseudomonadati</taxon>
        <taxon>Planctomycetota</taxon>
        <taxon>Planctomycetia</taxon>
        <taxon>Planctomycetales</taxon>
        <taxon>Planctomycetaceae</taxon>
        <taxon>Symmachiella</taxon>
    </lineage>
</organism>
<dbReference type="RefSeq" id="WP_145377112.1">
    <property type="nucleotide sequence ID" value="NZ_CP036276.1"/>
</dbReference>
<evidence type="ECO:0000259" key="1">
    <source>
        <dbReference type="PROSITE" id="PS50943"/>
    </source>
</evidence>
<dbReference type="SMART" id="SM00530">
    <property type="entry name" value="HTH_XRE"/>
    <property type="match status" value="1"/>
</dbReference>
<dbReference type="AlphaFoldDB" id="A0A517ZQP7"/>
<dbReference type="Gene3D" id="1.10.260.40">
    <property type="entry name" value="lambda repressor-like DNA-binding domains"/>
    <property type="match status" value="1"/>
</dbReference>
<name>A0A517ZQP7_9PLAN</name>
<proteinExistence type="predicted"/>
<dbReference type="InterPro" id="IPR024370">
    <property type="entry name" value="PBP_domain"/>
</dbReference>
<dbReference type="SUPFAM" id="SSF53850">
    <property type="entry name" value="Periplasmic binding protein-like II"/>
    <property type="match status" value="1"/>
</dbReference>